<organism evidence="11 12">
    <name type="scientific">Simkania negevensis (strain ATCC VR-1471 / DSM 27360 / Z)</name>
    <dbReference type="NCBI Taxonomy" id="331113"/>
    <lineage>
        <taxon>Bacteria</taxon>
        <taxon>Pseudomonadati</taxon>
        <taxon>Chlamydiota</taxon>
        <taxon>Chlamydiia</taxon>
        <taxon>Parachlamydiales</taxon>
        <taxon>Simkaniaceae</taxon>
        <taxon>Simkania</taxon>
    </lineage>
</organism>
<evidence type="ECO:0000256" key="2">
    <source>
        <dbReference type="ARBA" id="ARBA00004735"/>
    </source>
</evidence>
<gene>
    <name evidence="11" type="primary">hemC</name>
    <name evidence="11" type="ordered locus">SNE_A04370</name>
</gene>
<dbReference type="NCBIfam" id="TIGR00212">
    <property type="entry name" value="hemC"/>
    <property type="match status" value="1"/>
</dbReference>
<evidence type="ECO:0000256" key="3">
    <source>
        <dbReference type="ARBA" id="ARBA00005638"/>
    </source>
</evidence>
<reference evidence="11 12" key="1">
    <citation type="journal article" date="2011" name="Mol. Biol. Evol.">
        <title>Unity in variety--the pan-genome of the Chlamydiae.</title>
        <authorList>
            <person name="Collingro A."/>
            <person name="Tischler P."/>
            <person name="Weinmaier T."/>
            <person name="Penz T."/>
            <person name="Heinz E."/>
            <person name="Brunham R.C."/>
            <person name="Read T.D."/>
            <person name="Bavoil P.M."/>
            <person name="Sachse K."/>
            <person name="Kahane S."/>
            <person name="Friedman M.G."/>
            <person name="Rattei T."/>
            <person name="Myers G.S."/>
            <person name="Horn M."/>
        </authorList>
    </citation>
    <scope>NUCLEOTIDE SEQUENCE [LARGE SCALE GENOMIC DNA]</scope>
    <source>
        <strain evidence="12">ATCC VR-1471 / Z</strain>
    </source>
</reference>
<dbReference type="OrthoDB" id="17762at2"/>
<dbReference type="RefSeq" id="WP_013942781.1">
    <property type="nucleotide sequence ID" value="NC_015713.1"/>
</dbReference>
<dbReference type="InterPro" id="IPR036108">
    <property type="entry name" value="4pyrrol_syn_uPrphyn_synt_sf"/>
</dbReference>
<proteinExistence type="inferred from homology"/>
<evidence type="ECO:0000256" key="6">
    <source>
        <dbReference type="ARBA" id="ARBA00023244"/>
    </source>
</evidence>
<evidence type="ECO:0000313" key="11">
    <source>
        <dbReference type="EMBL" id="CCB88314.1"/>
    </source>
</evidence>
<evidence type="ECO:0000256" key="8">
    <source>
        <dbReference type="NCBIfam" id="TIGR00212"/>
    </source>
</evidence>
<dbReference type="InterPro" id="IPR000860">
    <property type="entry name" value="HemC"/>
</dbReference>
<dbReference type="InterPro" id="IPR022417">
    <property type="entry name" value="Porphobilin_deaminase_N"/>
</dbReference>
<dbReference type="GO" id="GO:0004852">
    <property type="term" value="F:uroporphyrinogen-III synthase activity"/>
    <property type="evidence" value="ECO:0007669"/>
    <property type="project" value="InterPro"/>
</dbReference>
<feature type="domain" description="Tetrapyrrole biosynthesis uroporphyrinogen III synthase" evidence="10">
    <location>
        <begin position="242"/>
        <end position="430"/>
    </location>
</feature>
<evidence type="ECO:0000259" key="10">
    <source>
        <dbReference type="Pfam" id="PF02602"/>
    </source>
</evidence>
<keyword evidence="12" id="KW-1185">Reference proteome</keyword>
<evidence type="ECO:0000313" key="12">
    <source>
        <dbReference type="Proteomes" id="UP000000496"/>
    </source>
</evidence>
<dbReference type="CDD" id="cd06578">
    <property type="entry name" value="HemD"/>
    <property type="match status" value="1"/>
</dbReference>
<dbReference type="InterPro" id="IPR003754">
    <property type="entry name" value="4pyrrol_synth_uPrphyn_synth"/>
</dbReference>
<sequence length="435" mass="48923">MIITVGLRDSKLSRKQLDELIHLFSSEYEFQPTYLQTIGDRQLDVSLRNMDKTDFFTRDIDAIQLAGKVRISLHSAKDLPEPLPKGLMMVALTKGQDPSDSLVFREGENLETLPSGALVGSSSPRRDKIVQTLRPDLLCVEVRGTIEKRLEKLFQGEIDALVVAEAALIRLELTYVNRISLPGPVAPLQGQLAVLAREGDHEMAKLFASLDSRRHNPGKKMAETTLYLGLDPSNFKTENTLIHCPIIQIFPRDFNLPQIQYVFDDIPKYTHFIFTSKVGVNVFFDCLAHYQYGIDILEGKEIIAIGESTAKAARARGAHVTQVAKEETQEGIIRMLAVQNLDHAFVFLPCSALSRPDLAHFLMIKRIRHQLCKLYDTRAVELKNRPALEEIDEIVFTSPSTVDAFKKIFGEIPKNKKLIPIGPITQSKLNSVFTF</sequence>
<dbReference type="STRING" id="331113.SNE_A04370"/>
<keyword evidence="6" id="KW-0627">Porphyrin biosynthesis</keyword>
<dbReference type="Gene3D" id="3.40.50.10090">
    <property type="match status" value="2"/>
</dbReference>
<dbReference type="GO" id="GO:0005737">
    <property type="term" value="C:cytoplasm"/>
    <property type="evidence" value="ECO:0007669"/>
    <property type="project" value="UniProtKB-UniRule"/>
</dbReference>
<dbReference type="PANTHER" id="PTHR11557:SF0">
    <property type="entry name" value="PORPHOBILINOGEN DEAMINASE"/>
    <property type="match status" value="1"/>
</dbReference>
<dbReference type="HOGENOM" id="CLU_578638_0_0_0"/>
<dbReference type="Pfam" id="PF02602">
    <property type="entry name" value="HEM4"/>
    <property type="match status" value="1"/>
</dbReference>
<dbReference type="EC" id="2.5.1.61" evidence="4 8"/>
<dbReference type="KEGG" id="sng:SNE_A04370"/>
<dbReference type="Pfam" id="PF01379">
    <property type="entry name" value="Porphobil_deam"/>
    <property type="match status" value="1"/>
</dbReference>
<protein>
    <recommendedName>
        <fullName evidence="4 8">Hydroxymethylbilane synthase</fullName>
        <ecNumber evidence="4 8">2.5.1.61</ecNumber>
    </recommendedName>
</protein>
<evidence type="ECO:0000256" key="5">
    <source>
        <dbReference type="ARBA" id="ARBA00022679"/>
    </source>
</evidence>
<dbReference type="Proteomes" id="UP000000496">
    <property type="component" value="Chromosome gsn.131"/>
</dbReference>
<dbReference type="PRINTS" id="PR00151">
    <property type="entry name" value="PORPHBDMNASE"/>
</dbReference>
<dbReference type="GO" id="GO:0004418">
    <property type="term" value="F:hydroxymethylbilane synthase activity"/>
    <property type="evidence" value="ECO:0007669"/>
    <property type="project" value="UniProtKB-UniRule"/>
</dbReference>
<evidence type="ECO:0000256" key="7">
    <source>
        <dbReference type="ARBA" id="ARBA00048169"/>
    </source>
</evidence>
<feature type="domain" description="Porphobilinogen deaminase N-terminal" evidence="9">
    <location>
        <begin position="3"/>
        <end position="204"/>
    </location>
</feature>
<evidence type="ECO:0000259" key="9">
    <source>
        <dbReference type="Pfam" id="PF01379"/>
    </source>
</evidence>
<comment type="catalytic activity">
    <reaction evidence="7">
        <text>4 porphobilinogen + H2O = hydroxymethylbilane + 4 NH4(+)</text>
        <dbReference type="Rhea" id="RHEA:13185"/>
        <dbReference type="ChEBI" id="CHEBI:15377"/>
        <dbReference type="ChEBI" id="CHEBI:28938"/>
        <dbReference type="ChEBI" id="CHEBI:57845"/>
        <dbReference type="ChEBI" id="CHEBI:58126"/>
        <dbReference type="EC" id="2.5.1.61"/>
    </reaction>
</comment>
<keyword evidence="5 11" id="KW-0808">Transferase</keyword>
<evidence type="ECO:0000256" key="1">
    <source>
        <dbReference type="ARBA" id="ARBA00002869"/>
    </source>
</evidence>
<dbReference type="SUPFAM" id="SSF69618">
    <property type="entry name" value="HemD-like"/>
    <property type="match status" value="1"/>
</dbReference>
<comment type="function">
    <text evidence="1">Tetrapolymerization of the monopyrrole PBG into the hydroxymethylbilane pre-uroporphyrinogen in several discrete steps.</text>
</comment>
<dbReference type="eggNOG" id="COG0181">
    <property type="taxonomic scope" value="Bacteria"/>
</dbReference>
<dbReference type="PANTHER" id="PTHR11557">
    <property type="entry name" value="PORPHOBILINOGEN DEAMINASE"/>
    <property type="match status" value="1"/>
</dbReference>
<dbReference type="AlphaFoldDB" id="F8L6H7"/>
<comment type="similarity">
    <text evidence="3">Belongs to the HMBS family.</text>
</comment>
<dbReference type="Gene3D" id="3.40.190.10">
    <property type="entry name" value="Periplasmic binding protein-like II"/>
    <property type="match status" value="2"/>
</dbReference>
<comment type="pathway">
    <text evidence="2">Porphyrin-containing compound metabolism; protoporphyrin-IX biosynthesis; coproporphyrinogen-III from 5-aminolevulinate: step 2/4.</text>
</comment>
<dbReference type="eggNOG" id="COG1587">
    <property type="taxonomic scope" value="Bacteria"/>
</dbReference>
<dbReference type="EMBL" id="FR872582">
    <property type="protein sequence ID" value="CCB88314.1"/>
    <property type="molecule type" value="Genomic_DNA"/>
</dbReference>
<accession>F8L6H7</accession>
<evidence type="ECO:0000256" key="4">
    <source>
        <dbReference type="ARBA" id="ARBA00012655"/>
    </source>
</evidence>
<name>F8L6H7_SIMNZ</name>
<dbReference type="SUPFAM" id="SSF53850">
    <property type="entry name" value="Periplasmic binding protein-like II"/>
    <property type="match status" value="1"/>
</dbReference>
<dbReference type="GO" id="GO:0006783">
    <property type="term" value="P:heme biosynthetic process"/>
    <property type="evidence" value="ECO:0007669"/>
    <property type="project" value="TreeGrafter"/>
</dbReference>